<name>A0A9Q9UVV7_MOOP1</name>
<dbReference type="AlphaFoldDB" id="A0A9Q9UVV7"/>
<accession>A0A9Q9UVV7</accession>
<reference evidence="2" key="1">
    <citation type="journal article" date="2017" name="Proc. Natl. Acad. Sci. U.S.A.">
        <title>Comparative genomics uncovers the prolific and distinctive metabolic potential of the cyanobacterial genus Moorea.</title>
        <authorList>
            <person name="Leao T."/>
            <person name="Castelao G."/>
            <person name="Korobeynikov A."/>
            <person name="Monroe E.A."/>
            <person name="Podell S."/>
            <person name="Glukhov E."/>
            <person name="Allen E.E."/>
            <person name="Gerwick W.H."/>
            <person name="Gerwick L."/>
        </authorList>
    </citation>
    <scope>NUCLEOTIDE SEQUENCE</scope>
    <source>
        <strain evidence="2">JHB</strain>
    </source>
</reference>
<evidence type="ECO:0000256" key="1">
    <source>
        <dbReference type="SAM" id="MobiDB-lite"/>
    </source>
</evidence>
<reference evidence="2" key="2">
    <citation type="submission" date="2022-10" db="EMBL/GenBank/DDBJ databases">
        <authorList>
            <person name="Ngo T.-E."/>
        </authorList>
    </citation>
    <scope>NUCLEOTIDE SEQUENCE</scope>
    <source>
        <strain evidence="2">JHB</strain>
    </source>
</reference>
<protein>
    <submittedName>
        <fullName evidence="2">Uncharacterized protein</fullName>
    </submittedName>
</protein>
<gene>
    <name evidence="2" type="ORF">BJP36_43515</name>
</gene>
<organism evidence="2">
    <name type="scientific">Moorena producens (strain JHB)</name>
    <dbReference type="NCBI Taxonomy" id="1454205"/>
    <lineage>
        <taxon>Bacteria</taxon>
        <taxon>Bacillati</taxon>
        <taxon>Cyanobacteriota</taxon>
        <taxon>Cyanophyceae</taxon>
        <taxon>Coleofasciculales</taxon>
        <taxon>Coleofasciculaceae</taxon>
        <taxon>Moorena</taxon>
    </lineage>
</organism>
<proteinExistence type="predicted"/>
<feature type="region of interest" description="Disordered" evidence="1">
    <location>
        <begin position="1"/>
        <end position="25"/>
    </location>
</feature>
<dbReference type="Proteomes" id="UP000176944">
    <property type="component" value="Chromosome"/>
</dbReference>
<dbReference type="EMBL" id="CP017708">
    <property type="protein sequence ID" value="WAN69231.1"/>
    <property type="molecule type" value="Genomic_DNA"/>
</dbReference>
<evidence type="ECO:0000313" key="2">
    <source>
        <dbReference type="EMBL" id="WAN69231.1"/>
    </source>
</evidence>
<sequence length="69" mass="7275">MNRSRVGILPAPRDQGTGKMPIPPVAPLPTPYGALSVMASNPSPSRVAPLPTPFDIAFITVMRYSILGS</sequence>